<evidence type="ECO:0000256" key="1">
    <source>
        <dbReference type="ARBA" id="ARBA00004123"/>
    </source>
</evidence>
<organism evidence="12 13">
    <name type="scientific">Pelobates cultripes</name>
    <name type="common">Western spadefoot toad</name>
    <dbReference type="NCBI Taxonomy" id="61616"/>
    <lineage>
        <taxon>Eukaryota</taxon>
        <taxon>Metazoa</taxon>
        <taxon>Chordata</taxon>
        <taxon>Craniata</taxon>
        <taxon>Vertebrata</taxon>
        <taxon>Euteleostomi</taxon>
        <taxon>Amphibia</taxon>
        <taxon>Batrachia</taxon>
        <taxon>Anura</taxon>
        <taxon>Pelobatoidea</taxon>
        <taxon>Pelobatidae</taxon>
        <taxon>Pelobates</taxon>
    </lineage>
</organism>
<evidence type="ECO:0000256" key="7">
    <source>
        <dbReference type="ARBA" id="ARBA00023163"/>
    </source>
</evidence>
<keyword evidence="13" id="KW-1185">Reference proteome</keyword>
<dbReference type="EMBL" id="OW240916">
    <property type="protein sequence ID" value="CAH2293497.1"/>
    <property type="molecule type" value="Genomic_DNA"/>
</dbReference>
<dbReference type="PANTHER" id="PTHR21408">
    <property type="entry name" value="HOMEODOMAIN-ONLY PROTEIN"/>
    <property type="match status" value="1"/>
</dbReference>
<evidence type="ECO:0000256" key="5">
    <source>
        <dbReference type="ARBA" id="ARBA00023015"/>
    </source>
</evidence>
<keyword evidence="5" id="KW-0805">Transcription regulation</keyword>
<evidence type="ECO:0000256" key="2">
    <source>
        <dbReference type="ARBA" id="ARBA00021327"/>
    </source>
</evidence>
<feature type="DNA-binding region" description="Homeobox" evidence="9">
    <location>
        <begin position="36"/>
        <end position="96"/>
    </location>
</feature>
<dbReference type="CDD" id="cd00086">
    <property type="entry name" value="homeodomain"/>
    <property type="match status" value="1"/>
</dbReference>
<dbReference type="GO" id="GO:0030154">
    <property type="term" value="P:cell differentiation"/>
    <property type="evidence" value="ECO:0007669"/>
    <property type="project" value="InterPro"/>
</dbReference>
<dbReference type="SUPFAM" id="SSF46689">
    <property type="entry name" value="Homeodomain-like"/>
    <property type="match status" value="1"/>
</dbReference>
<evidence type="ECO:0000256" key="3">
    <source>
        <dbReference type="ARBA" id="ARBA00022473"/>
    </source>
</evidence>
<accession>A0AAD1W4M3</accession>
<proteinExistence type="predicted"/>
<keyword evidence="7" id="KW-0804">Transcription</keyword>
<keyword evidence="8 9" id="KW-0539">Nucleus</keyword>
<dbReference type="SMART" id="SM00389">
    <property type="entry name" value="HOX"/>
    <property type="match status" value="1"/>
</dbReference>
<gene>
    <name evidence="12" type="ORF">PECUL_23A045550</name>
</gene>
<evidence type="ECO:0000256" key="4">
    <source>
        <dbReference type="ARBA" id="ARBA00022491"/>
    </source>
</evidence>
<dbReference type="PROSITE" id="PS50071">
    <property type="entry name" value="HOMEOBOX_2"/>
    <property type="match status" value="1"/>
</dbReference>
<name>A0AAD1W4M3_PELCU</name>
<evidence type="ECO:0000259" key="11">
    <source>
        <dbReference type="PROSITE" id="PS50071"/>
    </source>
</evidence>
<protein>
    <recommendedName>
        <fullName evidence="2">Homeodomain-only protein</fullName>
    </recommendedName>
</protein>
<sequence>FIPNGDKTAVPFKEVCDKMNLLVLQVFQTMSSLQKEMQENENPTQEQQDILEYNFNNVSKQPDETTLMLIAAEAGLTEEEAKEWFKARLAKWRKSEGLPTECGSVMD</sequence>
<dbReference type="PANTHER" id="PTHR21408:SF1">
    <property type="entry name" value="HOMEODOMAIN-ONLY PROTEIN"/>
    <property type="match status" value="1"/>
</dbReference>
<feature type="non-terminal residue" evidence="12">
    <location>
        <position position="1"/>
    </location>
</feature>
<keyword evidence="9 10" id="KW-0238">DNA-binding</keyword>
<comment type="subcellular location">
    <subcellularLocation>
        <location evidence="1 9 10">Nucleus</location>
    </subcellularLocation>
</comment>
<evidence type="ECO:0000256" key="9">
    <source>
        <dbReference type="PROSITE-ProRule" id="PRU00108"/>
    </source>
</evidence>
<evidence type="ECO:0000313" key="13">
    <source>
        <dbReference type="Proteomes" id="UP001295444"/>
    </source>
</evidence>
<keyword evidence="4" id="KW-0678">Repressor</keyword>
<dbReference type="InterPro" id="IPR039162">
    <property type="entry name" value="HOPX"/>
</dbReference>
<dbReference type="GO" id="GO:0003677">
    <property type="term" value="F:DNA binding"/>
    <property type="evidence" value="ECO:0007669"/>
    <property type="project" value="UniProtKB-UniRule"/>
</dbReference>
<dbReference type="GO" id="GO:0006357">
    <property type="term" value="P:regulation of transcription by RNA polymerase II"/>
    <property type="evidence" value="ECO:0007669"/>
    <property type="project" value="TreeGrafter"/>
</dbReference>
<reference evidence="12" key="1">
    <citation type="submission" date="2022-03" db="EMBL/GenBank/DDBJ databases">
        <authorList>
            <person name="Alioto T."/>
            <person name="Alioto T."/>
            <person name="Gomez Garrido J."/>
        </authorList>
    </citation>
    <scope>NUCLEOTIDE SEQUENCE</scope>
</reference>
<dbReference type="GO" id="GO:0005634">
    <property type="term" value="C:nucleus"/>
    <property type="evidence" value="ECO:0007669"/>
    <property type="project" value="UniProtKB-SubCell"/>
</dbReference>
<evidence type="ECO:0000313" key="12">
    <source>
        <dbReference type="EMBL" id="CAH2293497.1"/>
    </source>
</evidence>
<evidence type="ECO:0000256" key="10">
    <source>
        <dbReference type="RuleBase" id="RU000682"/>
    </source>
</evidence>
<feature type="domain" description="Homeobox" evidence="11">
    <location>
        <begin position="34"/>
        <end position="95"/>
    </location>
</feature>
<dbReference type="Gene3D" id="1.10.10.60">
    <property type="entry name" value="Homeodomain-like"/>
    <property type="match status" value="1"/>
</dbReference>
<dbReference type="Proteomes" id="UP001295444">
    <property type="component" value="Chromosome 05"/>
</dbReference>
<dbReference type="InterPro" id="IPR001356">
    <property type="entry name" value="HD"/>
</dbReference>
<evidence type="ECO:0000256" key="8">
    <source>
        <dbReference type="ARBA" id="ARBA00023242"/>
    </source>
</evidence>
<dbReference type="Pfam" id="PF00046">
    <property type="entry name" value="Homeodomain"/>
    <property type="match status" value="1"/>
</dbReference>
<keyword evidence="3" id="KW-0217">Developmental protein</keyword>
<dbReference type="InterPro" id="IPR009057">
    <property type="entry name" value="Homeodomain-like_sf"/>
</dbReference>
<keyword evidence="6 9" id="KW-0371">Homeobox</keyword>
<dbReference type="AlphaFoldDB" id="A0AAD1W4M3"/>
<evidence type="ECO:0000256" key="6">
    <source>
        <dbReference type="ARBA" id="ARBA00023155"/>
    </source>
</evidence>